<evidence type="ECO:0000256" key="7">
    <source>
        <dbReference type="RuleBase" id="RU367022"/>
    </source>
</evidence>
<keyword evidence="7" id="KW-0406">Ion transport</keyword>
<keyword evidence="5 7" id="KW-1133">Transmembrane helix</keyword>
<comment type="caution">
    <text evidence="9">The sequence shown here is derived from an EMBL/GenBank/DDBJ whole genome shotgun (WGS) entry which is preliminary data.</text>
</comment>
<dbReference type="Pfam" id="PF04145">
    <property type="entry name" value="Ctr"/>
    <property type="match status" value="1"/>
</dbReference>
<feature type="region of interest" description="Disordered" evidence="8">
    <location>
        <begin position="1"/>
        <end position="27"/>
    </location>
</feature>
<evidence type="ECO:0000256" key="3">
    <source>
        <dbReference type="ARBA" id="ARBA00022692"/>
    </source>
</evidence>
<keyword evidence="4 7" id="KW-0187">Copper transport</keyword>
<dbReference type="Proteomes" id="UP000886520">
    <property type="component" value="Chromosome 8"/>
</dbReference>
<comment type="similarity">
    <text evidence="2 7">Belongs to the copper transporter (Ctr) (TC 1.A.56) family. SLC31A subfamily.</text>
</comment>
<evidence type="ECO:0000256" key="2">
    <source>
        <dbReference type="ARBA" id="ARBA00006921"/>
    </source>
</evidence>
<evidence type="ECO:0000256" key="8">
    <source>
        <dbReference type="SAM" id="MobiDB-lite"/>
    </source>
</evidence>
<keyword evidence="7" id="KW-0813">Transport</keyword>
<reference evidence="9" key="1">
    <citation type="submission" date="2021-01" db="EMBL/GenBank/DDBJ databases">
        <title>Adiantum capillus-veneris genome.</title>
        <authorList>
            <person name="Fang Y."/>
            <person name="Liao Q."/>
        </authorList>
    </citation>
    <scope>NUCLEOTIDE SEQUENCE</scope>
    <source>
        <strain evidence="9">H3</strain>
        <tissue evidence="9">Leaf</tissue>
    </source>
</reference>
<keyword evidence="6 7" id="KW-0472">Membrane</keyword>
<comment type="subcellular location">
    <subcellularLocation>
        <location evidence="1 7">Membrane</location>
        <topology evidence="1 7">Multi-pass membrane protein</topology>
    </subcellularLocation>
</comment>
<evidence type="ECO:0000256" key="1">
    <source>
        <dbReference type="ARBA" id="ARBA00004141"/>
    </source>
</evidence>
<dbReference type="InterPro" id="IPR007274">
    <property type="entry name" value="Cop_transporter"/>
</dbReference>
<dbReference type="GO" id="GO:0005886">
    <property type="term" value="C:plasma membrane"/>
    <property type="evidence" value="ECO:0007669"/>
    <property type="project" value="TreeGrafter"/>
</dbReference>
<dbReference type="PANTHER" id="PTHR12483">
    <property type="entry name" value="SOLUTE CARRIER FAMILY 31 COPPER TRANSPORTERS"/>
    <property type="match status" value="1"/>
</dbReference>
<feature type="transmembrane region" description="Helical" evidence="7">
    <location>
        <begin position="148"/>
        <end position="167"/>
    </location>
</feature>
<gene>
    <name evidence="9" type="ORF">GOP47_0009116</name>
</gene>
<evidence type="ECO:0000256" key="6">
    <source>
        <dbReference type="ARBA" id="ARBA00023136"/>
    </source>
</evidence>
<accession>A0A9D4ZKZ7</accession>
<organism evidence="9 10">
    <name type="scientific">Adiantum capillus-veneris</name>
    <name type="common">Maidenhair fern</name>
    <dbReference type="NCBI Taxonomy" id="13818"/>
    <lineage>
        <taxon>Eukaryota</taxon>
        <taxon>Viridiplantae</taxon>
        <taxon>Streptophyta</taxon>
        <taxon>Embryophyta</taxon>
        <taxon>Tracheophyta</taxon>
        <taxon>Polypodiopsida</taxon>
        <taxon>Polypodiidae</taxon>
        <taxon>Polypodiales</taxon>
        <taxon>Pteridineae</taxon>
        <taxon>Pteridaceae</taxon>
        <taxon>Vittarioideae</taxon>
        <taxon>Adiantum</taxon>
    </lineage>
</organism>
<evidence type="ECO:0000313" key="10">
    <source>
        <dbReference type="Proteomes" id="UP000886520"/>
    </source>
</evidence>
<dbReference type="EMBL" id="JABFUD020000008">
    <property type="protein sequence ID" value="KAI5077051.1"/>
    <property type="molecule type" value="Genomic_DNA"/>
</dbReference>
<keyword evidence="10" id="KW-1185">Reference proteome</keyword>
<sequence>MATHEDHDIGAPAAMESPSTTTNTHDTGAATSHHLTSFYWGHQATILFDDWRTTSPGTYVASLLALLLISFLYQYLERLTSPSSPILLPYSSSSSSCCPTTPHNNNNHSKPISPSPHQLPLPTKLLLTLLFSLRVGLAYLLMLAVMSFNGGVFLAVILGLSAGFFVFRTDIHTPKCVPVLSASDANLHP</sequence>
<keyword evidence="3 7" id="KW-0812">Transmembrane</keyword>
<feature type="transmembrane region" description="Helical" evidence="7">
    <location>
        <begin position="57"/>
        <end position="76"/>
    </location>
</feature>
<dbReference type="OrthoDB" id="73901at2759"/>
<evidence type="ECO:0000313" key="9">
    <source>
        <dbReference type="EMBL" id="KAI5077051.1"/>
    </source>
</evidence>
<protein>
    <recommendedName>
        <fullName evidence="7">Copper transport protein</fullName>
    </recommendedName>
</protein>
<evidence type="ECO:0000256" key="4">
    <source>
        <dbReference type="ARBA" id="ARBA00022796"/>
    </source>
</evidence>
<proteinExistence type="inferred from homology"/>
<dbReference type="PANTHER" id="PTHR12483:SF27">
    <property type="entry name" value="COPPER TRANSPORT PROTEIN CTR1"/>
    <property type="match status" value="1"/>
</dbReference>
<keyword evidence="7" id="KW-0186">Copper</keyword>
<dbReference type="GO" id="GO:0005375">
    <property type="term" value="F:copper ion transmembrane transporter activity"/>
    <property type="evidence" value="ECO:0007669"/>
    <property type="project" value="UniProtKB-UniRule"/>
</dbReference>
<dbReference type="AlphaFoldDB" id="A0A9D4ZKZ7"/>
<name>A0A9D4ZKZ7_ADICA</name>
<evidence type="ECO:0000256" key="5">
    <source>
        <dbReference type="ARBA" id="ARBA00022989"/>
    </source>
</evidence>